<evidence type="ECO:0000256" key="1">
    <source>
        <dbReference type="ARBA" id="ARBA00004294"/>
    </source>
</evidence>
<dbReference type="PANTHER" id="PTHR21771">
    <property type="entry name" value="MITOCHONDRIA-EATING PROTEIN-RELATED"/>
    <property type="match status" value="1"/>
</dbReference>
<sequence length="802" mass="90634">MSEAQSGVAEGGLSPRTGRSSRSCSIPVPGHADHHCDSPRRSFGAMSQTEEDRLADGRLLVLKVIGKINLRIDRREYDDLKSIVKQIPGDVLVLILNKLSIDRLYQDVPSSLGVVAAVYQKISSDCGDRFPVGILRGDDFIHYLVRYFSELLKFNDQTFSSARSREHIKTIFAICLQNDKRLKERLLLRVKQFARVLEGFAEHTLVEIVSRSASKYCLKLHEALRIEMERATAHYKVALHRFNEVLQRVSHQNIDVAHAGANKEELEERTAEHMRLLTRKTIEDRLFFNQSVLNAVDKGARGQVSVTLLAGKLESRVKHDKEVSQISSKKAAVAVKGVALVVRGLRDSGGRGKGCRGSGEGGCGMRKRLHKLNSGNLIVIDIIKLKVVPLSIKPHTAYDQKYFKTLQVLQIVNHLKKDFGCVHDEDTVIALLERFHSAYGMVYQLLSESENGSYSGGEERSIPPKPRYETISISLTEGSLDGLDDAASDTDVFETVTQLGDDVDLDGISSALSSTDSEGGTSLAPKDRKRSRARKMSKRASVEELVRTRKELEMKEKELQKAQETIQQMNEREQQMKERLADQAQRQLRKGGKFEDLSEADCRPTKLVEAYDNLYTQTRVEALDGVEELEVFDRLEDSTDIKAKLLFSVVVVAFRTVTRALSDKVHRVKKILDIPEERRSQQAEEINEQISAYFRSSASNFNINGIKRDVSSQLWKTLYDFPELQVCMKLQLFIEECVDVAWRLSVQTPPMVIEYESTVFSGKKHTRFYTSDMEADNIKFYVWPALMDKDNETVHYKGVVVT</sequence>
<dbReference type="InterPro" id="IPR031981">
    <property type="entry name" value="MIEAP_C"/>
</dbReference>
<feature type="compositionally biased region" description="Basic residues" evidence="13">
    <location>
        <begin position="527"/>
        <end position="538"/>
    </location>
</feature>
<name>A7SHD5_NEMVE</name>
<evidence type="ECO:0000313" key="15">
    <source>
        <dbReference type="EMBL" id="EDO36896.1"/>
    </source>
</evidence>
<evidence type="ECO:0000256" key="2">
    <source>
        <dbReference type="ARBA" id="ARBA00004305"/>
    </source>
</evidence>
<gene>
    <name evidence="15" type="ORF">NEMVEDRAFT_v1g245280</name>
</gene>
<protein>
    <recommendedName>
        <fullName evidence="5">Mitochondria-eating protein</fullName>
    </recommendedName>
    <alternativeName>
        <fullName evidence="12">Spermatogenesis-associated protein 18</fullName>
    </alternativeName>
</protein>
<dbReference type="Proteomes" id="UP000001593">
    <property type="component" value="Unassembled WGS sequence"/>
</dbReference>
<dbReference type="GO" id="GO:0008289">
    <property type="term" value="F:lipid binding"/>
    <property type="evidence" value="ECO:0007669"/>
    <property type="project" value="UniProtKB-KW"/>
</dbReference>
<evidence type="ECO:0000256" key="8">
    <source>
        <dbReference type="ARBA" id="ARBA00023054"/>
    </source>
</evidence>
<accession>A7SHD5</accession>
<evidence type="ECO:0000256" key="3">
    <source>
        <dbReference type="ARBA" id="ARBA00004496"/>
    </source>
</evidence>
<dbReference type="GO" id="GO:0005741">
    <property type="term" value="C:mitochondrial outer membrane"/>
    <property type="evidence" value="ECO:0000318"/>
    <property type="project" value="GO_Central"/>
</dbReference>
<dbReference type="AlphaFoldDB" id="A7SHD5"/>
<evidence type="ECO:0000256" key="12">
    <source>
        <dbReference type="ARBA" id="ARBA00032687"/>
    </source>
</evidence>
<keyword evidence="8" id="KW-0175">Coiled coil</keyword>
<dbReference type="EMBL" id="DS469659">
    <property type="protein sequence ID" value="EDO36896.1"/>
    <property type="molecule type" value="Genomic_DNA"/>
</dbReference>
<evidence type="ECO:0000256" key="7">
    <source>
        <dbReference type="ARBA" id="ARBA00022787"/>
    </source>
</evidence>
<feature type="domain" description="Mitochondria-eating protein C-terminal" evidence="14">
    <location>
        <begin position="603"/>
        <end position="802"/>
    </location>
</feature>
<keyword evidence="10" id="KW-0496">Mitochondrion</keyword>
<dbReference type="Pfam" id="PF16026">
    <property type="entry name" value="MIEAP"/>
    <property type="match status" value="1"/>
</dbReference>
<evidence type="ECO:0000256" key="10">
    <source>
        <dbReference type="ARBA" id="ARBA00023128"/>
    </source>
</evidence>
<comment type="similarity">
    <text evidence="4">Belongs to the MIEAP family.</text>
</comment>
<evidence type="ECO:0000313" key="16">
    <source>
        <dbReference type="Proteomes" id="UP000001593"/>
    </source>
</evidence>
<feature type="region of interest" description="Disordered" evidence="13">
    <location>
        <begin position="1"/>
        <end position="43"/>
    </location>
</feature>
<organism evidence="15 16">
    <name type="scientific">Nematostella vectensis</name>
    <name type="common">Starlet sea anemone</name>
    <dbReference type="NCBI Taxonomy" id="45351"/>
    <lineage>
        <taxon>Eukaryota</taxon>
        <taxon>Metazoa</taxon>
        <taxon>Cnidaria</taxon>
        <taxon>Anthozoa</taxon>
        <taxon>Hexacorallia</taxon>
        <taxon>Actiniaria</taxon>
        <taxon>Edwardsiidae</taxon>
        <taxon>Nematostella</taxon>
    </lineage>
</organism>
<evidence type="ECO:0000256" key="5">
    <source>
        <dbReference type="ARBA" id="ARBA00019863"/>
    </source>
</evidence>
<reference evidence="15 16" key="1">
    <citation type="journal article" date="2007" name="Science">
        <title>Sea anemone genome reveals ancestral eumetazoan gene repertoire and genomic organization.</title>
        <authorList>
            <person name="Putnam N.H."/>
            <person name="Srivastava M."/>
            <person name="Hellsten U."/>
            <person name="Dirks B."/>
            <person name="Chapman J."/>
            <person name="Salamov A."/>
            <person name="Terry A."/>
            <person name="Shapiro H."/>
            <person name="Lindquist E."/>
            <person name="Kapitonov V.V."/>
            <person name="Jurka J."/>
            <person name="Genikhovich G."/>
            <person name="Grigoriev I.V."/>
            <person name="Lucas S.M."/>
            <person name="Steele R.E."/>
            <person name="Finnerty J.R."/>
            <person name="Technau U."/>
            <person name="Martindale M.Q."/>
            <person name="Rokhsar D.S."/>
        </authorList>
    </citation>
    <scope>NUCLEOTIDE SEQUENCE [LARGE SCALE GENOMIC DNA]</scope>
    <source>
        <strain evidence="16">CH2 X CH6</strain>
    </source>
</reference>
<feature type="compositionally biased region" description="Basic and acidic residues" evidence="13">
    <location>
        <begin position="31"/>
        <end position="40"/>
    </location>
</feature>
<evidence type="ECO:0000256" key="13">
    <source>
        <dbReference type="SAM" id="MobiDB-lite"/>
    </source>
</evidence>
<keyword evidence="6" id="KW-0963">Cytoplasm</keyword>
<evidence type="ECO:0000259" key="14">
    <source>
        <dbReference type="Pfam" id="PF16026"/>
    </source>
</evidence>
<dbReference type="HOGENOM" id="CLU_019071_0_0_1"/>
<dbReference type="InParanoid" id="A7SHD5"/>
<feature type="region of interest" description="Disordered" evidence="13">
    <location>
        <begin position="504"/>
        <end position="540"/>
    </location>
</feature>
<proteinExistence type="inferred from homology"/>
<evidence type="ECO:0000256" key="4">
    <source>
        <dbReference type="ARBA" id="ARBA00008233"/>
    </source>
</evidence>
<evidence type="ECO:0000256" key="11">
    <source>
        <dbReference type="ARBA" id="ARBA00023136"/>
    </source>
</evidence>
<comment type="subcellular location">
    <subcellularLocation>
        <location evidence="3">Cytoplasm</location>
    </subcellularLocation>
    <subcellularLocation>
        <location evidence="2">Mitochondrion matrix</location>
    </subcellularLocation>
    <subcellularLocation>
        <location evidence="1">Mitochondrion outer membrane</location>
    </subcellularLocation>
</comment>
<dbReference type="GO" id="GO:0005759">
    <property type="term" value="C:mitochondrial matrix"/>
    <property type="evidence" value="ECO:0007669"/>
    <property type="project" value="UniProtKB-SubCell"/>
</dbReference>
<evidence type="ECO:0000256" key="6">
    <source>
        <dbReference type="ARBA" id="ARBA00022490"/>
    </source>
</evidence>
<dbReference type="InterPro" id="IPR026169">
    <property type="entry name" value="MIEAP"/>
</dbReference>
<evidence type="ECO:0000256" key="9">
    <source>
        <dbReference type="ARBA" id="ARBA00023121"/>
    </source>
</evidence>
<dbReference type="eggNOG" id="ENOG502QWGT">
    <property type="taxonomic scope" value="Eukaryota"/>
</dbReference>
<keyword evidence="7" id="KW-1000">Mitochondrion outer membrane</keyword>
<dbReference type="GO" id="GO:0035695">
    <property type="term" value="P:mitophagy by internal vacuole formation"/>
    <property type="evidence" value="ECO:0000318"/>
    <property type="project" value="GO_Central"/>
</dbReference>
<keyword evidence="9" id="KW-0446">Lipid-binding</keyword>
<keyword evidence="16" id="KW-1185">Reference proteome</keyword>
<keyword evidence="11" id="KW-0472">Membrane</keyword>
<dbReference type="PANTHER" id="PTHR21771:SF1">
    <property type="entry name" value="MITOCHONDRIA-EATING PROTEIN"/>
    <property type="match status" value="1"/>
</dbReference>
<feature type="compositionally biased region" description="Polar residues" evidence="13">
    <location>
        <begin position="510"/>
        <end position="520"/>
    </location>
</feature>
<dbReference type="GO" id="GO:0035694">
    <property type="term" value="P:mitochondrial protein catabolic process"/>
    <property type="evidence" value="ECO:0000318"/>
    <property type="project" value="GO_Central"/>
</dbReference>